<evidence type="ECO:0000313" key="6">
    <source>
        <dbReference type="Proteomes" id="UP000664859"/>
    </source>
</evidence>
<evidence type="ECO:0000256" key="1">
    <source>
        <dbReference type="ARBA" id="ARBA00004123"/>
    </source>
</evidence>
<comment type="caution">
    <text evidence="5">The sequence shown here is derived from an EMBL/GenBank/DDBJ whole genome shotgun (WGS) entry which is preliminary data.</text>
</comment>
<sequence length="66" mass="7405">EQVAVDGCKCKKSKCLKMYCQCFAAQKMCSCFCSCRGCHNTAAFAEERAQVMESLLMRKPHAFDAK</sequence>
<dbReference type="SMART" id="SM01114">
    <property type="entry name" value="CXC"/>
    <property type="match status" value="1"/>
</dbReference>
<reference evidence="5" key="1">
    <citation type="submission" date="2021-02" db="EMBL/GenBank/DDBJ databases">
        <title>First Annotated Genome of the Yellow-green Alga Tribonema minus.</title>
        <authorList>
            <person name="Mahan K.M."/>
        </authorList>
    </citation>
    <scope>NUCLEOTIDE SEQUENCE</scope>
    <source>
        <strain evidence="5">UTEX B ZZ1240</strain>
    </source>
</reference>
<dbReference type="InterPro" id="IPR033467">
    <property type="entry name" value="Tesmin/TSO1-like_CXC"/>
</dbReference>
<gene>
    <name evidence="5" type="ORF">JKP88DRAFT_140759</name>
</gene>
<evidence type="ECO:0000313" key="5">
    <source>
        <dbReference type="EMBL" id="KAG5176601.1"/>
    </source>
</evidence>
<dbReference type="InterPro" id="IPR028307">
    <property type="entry name" value="Lin-54_fam"/>
</dbReference>
<dbReference type="InterPro" id="IPR005172">
    <property type="entry name" value="CRC"/>
</dbReference>
<dbReference type="AlphaFoldDB" id="A0A835YKZ6"/>
<comment type="subcellular location">
    <subcellularLocation>
        <location evidence="1">Nucleus</location>
    </subcellularLocation>
</comment>
<dbReference type="PROSITE" id="PS51634">
    <property type="entry name" value="CRC"/>
    <property type="match status" value="1"/>
</dbReference>
<protein>
    <recommendedName>
        <fullName evidence="4">CRC domain-containing protein</fullName>
    </recommendedName>
</protein>
<feature type="non-terminal residue" evidence="5">
    <location>
        <position position="1"/>
    </location>
</feature>
<feature type="non-terminal residue" evidence="5">
    <location>
        <position position="66"/>
    </location>
</feature>
<comment type="similarity">
    <text evidence="2">Belongs to the lin-54 family.</text>
</comment>
<feature type="domain" description="CRC" evidence="4">
    <location>
        <begin position="4"/>
        <end position="66"/>
    </location>
</feature>
<evidence type="ECO:0000256" key="3">
    <source>
        <dbReference type="ARBA" id="ARBA00023242"/>
    </source>
</evidence>
<keyword evidence="3" id="KW-0539">Nucleus</keyword>
<accession>A0A835YKZ6</accession>
<dbReference type="Pfam" id="PF03638">
    <property type="entry name" value="TCR"/>
    <property type="match status" value="1"/>
</dbReference>
<dbReference type="OrthoDB" id="6283463at2759"/>
<name>A0A835YKZ6_9STRA</name>
<dbReference type="Proteomes" id="UP000664859">
    <property type="component" value="Unassembled WGS sequence"/>
</dbReference>
<organism evidence="5 6">
    <name type="scientific">Tribonema minus</name>
    <dbReference type="NCBI Taxonomy" id="303371"/>
    <lineage>
        <taxon>Eukaryota</taxon>
        <taxon>Sar</taxon>
        <taxon>Stramenopiles</taxon>
        <taxon>Ochrophyta</taxon>
        <taxon>PX clade</taxon>
        <taxon>Xanthophyceae</taxon>
        <taxon>Tribonematales</taxon>
        <taxon>Tribonemataceae</taxon>
        <taxon>Tribonema</taxon>
    </lineage>
</organism>
<proteinExistence type="inferred from homology"/>
<dbReference type="GO" id="GO:0006355">
    <property type="term" value="P:regulation of DNA-templated transcription"/>
    <property type="evidence" value="ECO:0007669"/>
    <property type="project" value="TreeGrafter"/>
</dbReference>
<evidence type="ECO:0000259" key="4">
    <source>
        <dbReference type="PROSITE" id="PS51634"/>
    </source>
</evidence>
<dbReference type="GO" id="GO:0005634">
    <property type="term" value="C:nucleus"/>
    <property type="evidence" value="ECO:0007669"/>
    <property type="project" value="UniProtKB-SubCell"/>
</dbReference>
<dbReference type="PANTHER" id="PTHR12446">
    <property type="entry name" value="TESMIN/TSO1-RELATED"/>
    <property type="match status" value="1"/>
</dbReference>
<keyword evidence="6" id="KW-1185">Reference proteome</keyword>
<evidence type="ECO:0000256" key="2">
    <source>
        <dbReference type="ARBA" id="ARBA00007267"/>
    </source>
</evidence>
<dbReference type="PANTHER" id="PTHR12446:SF34">
    <property type="entry name" value="PROTEIN LIN-54 HOMOLOG"/>
    <property type="match status" value="1"/>
</dbReference>
<dbReference type="EMBL" id="JAFCMP010000536">
    <property type="protein sequence ID" value="KAG5176601.1"/>
    <property type="molecule type" value="Genomic_DNA"/>
</dbReference>